<gene>
    <name evidence="1" type="ORF">BIV57_04235</name>
</gene>
<keyword evidence="2" id="KW-1185">Reference proteome</keyword>
<evidence type="ECO:0000313" key="2">
    <source>
        <dbReference type="Proteomes" id="UP000243342"/>
    </source>
</evidence>
<protein>
    <submittedName>
        <fullName evidence="1">Uncharacterized protein</fullName>
    </submittedName>
</protein>
<name>A0A1J7CB35_9ACTN</name>
<sequence>MGPQASGYAWHRWAATARFAVRRSLYQPRPLPAGAFEAVIGAAVLDPDVSLNRMLLEPALAIAGTTRVQRTLLAKLAEGTDPERAGAANAWYWSHLPLPVEKFEAWPPAPEPNAGVRAQLHRQWQEQALHAFVATTDMRVRRCLLPGLALRPDAVPPHLRGVAEQVLRIARGHPDAYLRHQVEAQLRTG</sequence>
<dbReference type="EMBL" id="MLCF01000014">
    <property type="protein sequence ID" value="OIV38728.1"/>
    <property type="molecule type" value="Genomic_DNA"/>
</dbReference>
<dbReference type="Proteomes" id="UP000243342">
    <property type="component" value="Unassembled WGS sequence"/>
</dbReference>
<dbReference type="AlphaFoldDB" id="A0A1J7CB35"/>
<organism evidence="1 2">
    <name type="scientific">Mangrovactinospora gilvigrisea</name>
    <dbReference type="NCBI Taxonomy" id="1428644"/>
    <lineage>
        <taxon>Bacteria</taxon>
        <taxon>Bacillati</taxon>
        <taxon>Actinomycetota</taxon>
        <taxon>Actinomycetes</taxon>
        <taxon>Kitasatosporales</taxon>
        <taxon>Streptomycetaceae</taxon>
        <taxon>Mangrovactinospora</taxon>
    </lineage>
</organism>
<comment type="caution">
    <text evidence="1">The sequence shown here is derived from an EMBL/GenBank/DDBJ whole genome shotgun (WGS) entry which is preliminary data.</text>
</comment>
<reference evidence="1 2" key="1">
    <citation type="submission" date="2016-10" db="EMBL/GenBank/DDBJ databases">
        <title>Genome sequence of Streptomyces gilvigriseus MUSC 26.</title>
        <authorList>
            <person name="Lee L.-H."/>
            <person name="Ser H.-L."/>
        </authorList>
    </citation>
    <scope>NUCLEOTIDE SEQUENCE [LARGE SCALE GENOMIC DNA]</scope>
    <source>
        <strain evidence="1 2">MUSC 26</strain>
    </source>
</reference>
<evidence type="ECO:0000313" key="1">
    <source>
        <dbReference type="EMBL" id="OIV38728.1"/>
    </source>
</evidence>
<accession>A0A1J7CB35</accession>
<proteinExistence type="predicted"/>